<proteinExistence type="predicted"/>
<name>A0ABU7BPH0_9TELE</name>
<dbReference type="PROSITE" id="PS50808">
    <property type="entry name" value="ZF_BED"/>
    <property type="match status" value="1"/>
</dbReference>
<keyword evidence="3" id="KW-0862">Zinc</keyword>
<feature type="domain" description="BED-type" evidence="5">
    <location>
        <begin position="22"/>
        <end position="70"/>
    </location>
</feature>
<dbReference type="InterPro" id="IPR003656">
    <property type="entry name" value="Znf_BED"/>
</dbReference>
<evidence type="ECO:0000313" key="6">
    <source>
        <dbReference type="EMBL" id="MED6251304.1"/>
    </source>
</evidence>
<evidence type="ECO:0000256" key="2">
    <source>
        <dbReference type="ARBA" id="ARBA00022771"/>
    </source>
</evidence>
<organism evidence="6 7">
    <name type="scientific">Ataeniobius toweri</name>
    <dbReference type="NCBI Taxonomy" id="208326"/>
    <lineage>
        <taxon>Eukaryota</taxon>
        <taxon>Metazoa</taxon>
        <taxon>Chordata</taxon>
        <taxon>Craniata</taxon>
        <taxon>Vertebrata</taxon>
        <taxon>Euteleostomi</taxon>
        <taxon>Actinopterygii</taxon>
        <taxon>Neopterygii</taxon>
        <taxon>Teleostei</taxon>
        <taxon>Neoteleostei</taxon>
        <taxon>Acanthomorphata</taxon>
        <taxon>Ovalentaria</taxon>
        <taxon>Atherinomorphae</taxon>
        <taxon>Cyprinodontiformes</taxon>
        <taxon>Goodeidae</taxon>
        <taxon>Ataeniobius</taxon>
    </lineage>
</organism>
<keyword evidence="2 4" id="KW-0863">Zinc-finger</keyword>
<evidence type="ECO:0000313" key="7">
    <source>
        <dbReference type="Proteomes" id="UP001345963"/>
    </source>
</evidence>
<dbReference type="EMBL" id="JAHUTI010059689">
    <property type="protein sequence ID" value="MED6251304.1"/>
    <property type="molecule type" value="Genomic_DNA"/>
</dbReference>
<keyword evidence="7" id="KW-1185">Reference proteome</keyword>
<keyword evidence="1" id="KW-0479">Metal-binding</keyword>
<dbReference type="Proteomes" id="UP001345963">
    <property type="component" value="Unassembled WGS sequence"/>
</dbReference>
<evidence type="ECO:0000259" key="5">
    <source>
        <dbReference type="PROSITE" id="PS50808"/>
    </source>
</evidence>
<evidence type="ECO:0000256" key="3">
    <source>
        <dbReference type="ARBA" id="ARBA00022833"/>
    </source>
</evidence>
<sequence>MEGIRAKIASGDYQIMDNTSPKAKSDIWKKFGGNRDHANDMVSGFAACKKCQKLLAFDSRKLGTSSLRKHNDSCKSTDSGTIDRYFSKDTALKTPKREDNMTQLQS</sequence>
<protein>
    <recommendedName>
        <fullName evidence="5">BED-type domain-containing protein</fullName>
    </recommendedName>
</protein>
<comment type="caution">
    <text evidence="6">The sequence shown here is derived from an EMBL/GenBank/DDBJ whole genome shotgun (WGS) entry which is preliminary data.</text>
</comment>
<dbReference type="SMART" id="SM00614">
    <property type="entry name" value="ZnF_BED"/>
    <property type="match status" value="1"/>
</dbReference>
<evidence type="ECO:0000256" key="1">
    <source>
        <dbReference type="ARBA" id="ARBA00022723"/>
    </source>
</evidence>
<gene>
    <name evidence="6" type="ORF">ATANTOWER_027699</name>
</gene>
<accession>A0ABU7BPH0</accession>
<evidence type="ECO:0000256" key="4">
    <source>
        <dbReference type="PROSITE-ProRule" id="PRU00027"/>
    </source>
</evidence>
<reference evidence="6 7" key="1">
    <citation type="submission" date="2021-07" db="EMBL/GenBank/DDBJ databases">
        <authorList>
            <person name="Palmer J.M."/>
        </authorList>
    </citation>
    <scope>NUCLEOTIDE SEQUENCE [LARGE SCALE GENOMIC DNA]</scope>
    <source>
        <strain evidence="6 7">AT_MEX2019</strain>
        <tissue evidence="6">Muscle</tissue>
    </source>
</reference>